<gene>
    <name evidence="4" type="primary">espB_1</name>
    <name evidence="4" type="ORF">NJB1907Z4_C14930</name>
</gene>
<feature type="domain" description="ESX-1 secretion-associated protein EspB PE" evidence="2">
    <location>
        <begin position="12"/>
        <end position="88"/>
    </location>
</feature>
<evidence type="ECO:0000256" key="1">
    <source>
        <dbReference type="SAM" id="MobiDB-lite"/>
    </source>
</evidence>
<dbReference type="Proteomes" id="UP001058626">
    <property type="component" value="Chromosome"/>
</dbReference>
<dbReference type="EMBL" id="AP026367">
    <property type="protein sequence ID" value="BDN81278.1"/>
    <property type="molecule type" value="Genomic_DNA"/>
</dbReference>
<feature type="compositionally biased region" description="Pro residues" evidence="1">
    <location>
        <begin position="484"/>
        <end position="497"/>
    </location>
</feature>
<evidence type="ECO:0000313" key="4">
    <source>
        <dbReference type="EMBL" id="BDN81278.1"/>
    </source>
</evidence>
<reference evidence="4" key="1">
    <citation type="submission" date="2022-06" db="EMBL/GenBank/DDBJ databases">
        <title>Complete genome sequence of Mycobacterium pseudoshottsii NJB1907-Z4.</title>
        <authorList>
            <person name="Komine T."/>
            <person name="Fukano H."/>
            <person name="Wada S."/>
        </authorList>
    </citation>
    <scope>NUCLEOTIDE SEQUENCE</scope>
    <source>
        <strain evidence="4">NJB1907-Z4</strain>
    </source>
</reference>
<feature type="compositionally biased region" description="Low complexity" evidence="1">
    <location>
        <begin position="428"/>
        <end position="441"/>
    </location>
</feature>
<dbReference type="RefSeq" id="WP_232022781.1">
    <property type="nucleotide sequence ID" value="NZ_AP026367.1"/>
</dbReference>
<dbReference type="InterPro" id="IPR041275">
    <property type="entry name" value="EspB_PE"/>
</dbReference>
<feature type="region of interest" description="Disordered" evidence="1">
    <location>
        <begin position="92"/>
        <end position="112"/>
    </location>
</feature>
<name>A0A9N7QJS7_9MYCO</name>
<dbReference type="Gene3D" id="1.20.1260.20">
    <property type="entry name" value="PPE superfamily"/>
    <property type="match status" value="1"/>
</dbReference>
<proteinExistence type="predicted"/>
<dbReference type="Pfam" id="PF21856">
    <property type="entry name" value="EspB_PPE"/>
    <property type="match status" value="1"/>
</dbReference>
<evidence type="ECO:0000259" key="3">
    <source>
        <dbReference type="Pfam" id="PF21856"/>
    </source>
</evidence>
<dbReference type="InterPro" id="IPR054056">
    <property type="entry name" value="EspB_PPE"/>
</dbReference>
<dbReference type="Pfam" id="PF18625">
    <property type="entry name" value="EspB_PE"/>
    <property type="match status" value="1"/>
</dbReference>
<feature type="domain" description="ESX-1 secretion-associated protein EspB PPE" evidence="3">
    <location>
        <begin position="133"/>
        <end position="298"/>
    </location>
</feature>
<keyword evidence="5" id="KW-1185">Reference proteome</keyword>
<dbReference type="InterPro" id="IPR038332">
    <property type="entry name" value="PPE_sf"/>
</dbReference>
<feature type="compositionally biased region" description="Low complexity" evidence="1">
    <location>
        <begin position="101"/>
        <end position="110"/>
    </location>
</feature>
<organism evidence="4 5">
    <name type="scientific">Mycobacterium pseudoshottsii</name>
    <dbReference type="NCBI Taxonomy" id="265949"/>
    <lineage>
        <taxon>Bacteria</taxon>
        <taxon>Bacillati</taxon>
        <taxon>Actinomycetota</taxon>
        <taxon>Actinomycetes</taxon>
        <taxon>Mycobacteriales</taxon>
        <taxon>Mycobacteriaceae</taxon>
        <taxon>Mycobacterium</taxon>
        <taxon>Mycobacterium ulcerans group</taxon>
    </lineage>
</organism>
<sequence length="515" mass="53926">MTLAQVLAVEGEELLARAVRLEAPIPGLPTEDPQPPCDFAPAKEAAAELARSAGEMRKYLGYFDTERARLAQSLRNAAKAYEEVDEHAAADLDTGSASVSAATPGPAGAEPETEAFDDAGVSTMAADHRLDGYADLKVRALTIEWADNGNSFENFARTWLDYRLKLLEATDRFGPFQRWDGEAAAAVEDHFDRQIAWLRQMADLCSTMASQAQTVAAAQRQLHASHIQFQGKTVRFADLRDLDDLYCSVPKADVTNMRNQILAIYAVLQQTSDEELAEYERAANFPLPPVQPTKPPKANEVKIDPPAQAKPPEQIVVPPGPDPVPAPADDWPVDEALPNPTDMPVVPFAGSPQLPGNTLADSFAGRGGGTGLSAGAPKLKPASFGGAGAASMRPPIGPDSISSQHGGRDLLGAGAAPGAAMGSGGAGMAPMGAPGAGQAPGQTGKGKRAEPGDELLYTEERPWTEGLIGKRPRKSAAEVAGPTRVPPPIAKPGPTARPAPTVRTPNGHPDAPAGG</sequence>
<dbReference type="AlphaFoldDB" id="A0A9N7QJS7"/>
<accession>A0A9N7QJS7</accession>
<feature type="region of interest" description="Disordered" evidence="1">
    <location>
        <begin position="396"/>
        <end position="515"/>
    </location>
</feature>
<evidence type="ECO:0000259" key="2">
    <source>
        <dbReference type="Pfam" id="PF18625"/>
    </source>
</evidence>
<protein>
    <submittedName>
        <fullName evidence="4">ESX-1 secretion-associated protein EspB</fullName>
    </submittedName>
</protein>
<evidence type="ECO:0000313" key="5">
    <source>
        <dbReference type="Proteomes" id="UP001058626"/>
    </source>
</evidence>